<keyword evidence="7" id="KW-0446">Lipid-binding</keyword>
<feature type="compositionally biased region" description="Polar residues" evidence="9">
    <location>
        <begin position="272"/>
        <end position="281"/>
    </location>
</feature>
<dbReference type="PROSITE" id="PS51847">
    <property type="entry name" value="SMP"/>
    <property type="match status" value="1"/>
</dbReference>
<dbReference type="HOGENOM" id="CLU_019383_1_0_1"/>
<evidence type="ECO:0000256" key="1">
    <source>
        <dbReference type="ARBA" id="ARBA00004586"/>
    </source>
</evidence>
<reference evidence="11" key="1">
    <citation type="submission" date="2015-04" db="UniProtKB">
        <authorList>
            <consortium name="EnsemblPlants"/>
        </authorList>
    </citation>
    <scope>IDENTIFICATION</scope>
</reference>
<dbReference type="Pfam" id="PF23065">
    <property type="entry name" value="PH_SMPa"/>
    <property type="match status" value="1"/>
</dbReference>
<proteinExistence type="predicted"/>
<feature type="compositionally biased region" description="Low complexity" evidence="9">
    <location>
        <begin position="774"/>
        <end position="786"/>
    </location>
</feature>
<dbReference type="STRING" id="40148.A0A0D9Z0I0"/>
<keyword evidence="8" id="KW-0472">Membrane</keyword>
<dbReference type="AlphaFoldDB" id="A0A0D9Z0I0"/>
<feature type="region of interest" description="Disordered" evidence="9">
    <location>
        <begin position="594"/>
        <end position="786"/>
    </location>
</feature>
<feature type="compositionally biased region" description="Low complexity" evidence="9">
    <location>
        <begin position="660"/>
        <end position="674"/>
    </location>
</feature>
<dbReference type="InterPro" id="IPR031468">
    <property type="entry name" value="SMP_LBD"/>
</dbReference>
<keyword evidence="5" id="KW-1133">Transmembrane helix</keyword>
<protein>
    <recommendedName>
        <fullName evidence="10">SMP-LTD domain-containing protein</fullName>
    </recommendedName>
</protein>
<evidence type="ECO:0000313" key="12">
    <source>
        <dbReference type="Proteomes" id="UP000026961"/>
    </source>
</evidence>
<evidence type="ECO:0000256" key="7">
    <source>
        <dbReference type="ARBA" id="ARBA00023121"/>
    </source>
</evidence>
<accession>A0A0D9Z0I0</accession>
<dbReference type="EnsemblPlants" id="OGLUM02G39280.1">
    <property type="protein sequence ID" value="OGLUM02G39280.1"/>
    <property type="gene ID" value="OGLUM02G39280"/>
</dbReference>
<dbReference type="GO" id="GO:0006869">
    <property type="term" value="P:lipid transport"/>
    <property type="evidence" value="ECO:0007669"/>
    <property type="project" value="UniProtKB-KW"/>
</dbReference>
<reference evidence="11" key="2">
    <citation type="submission" date="2018-05" db="EMBL/GenBank/DDBJ databases">
        <title>OgluRS3 (Oryza glumaepatula Reference Sequence Version 3).</title>
        <authorList>
            <person name="Zhang J."/>
            <person name="Kudrna D."/>
            <person name="Lee S."/>
            <person name="Talag J."/>
            <person name="Welchert J."/>
            <person name="Wing R.A."/>
        </authorList>
    </citation>
    <scope>NUCLEOTIDE SEQUENCE [LARGE SCALE GENOMIC DNA]</scope>
</reference>
<feature type="region of interest" description="Disordered" evidence="9">
    <location>
        <begin position="255"/>
        <end position="294"/>
    </location>
</feature>
<name>A0A0D9Z0I0_9ORYZ</name>
<evidence type="ECO:0000256" key="9">
    <source>
        <dbReference type="SAM" id="MobiDB-lite"/>
    </source>
</evidence>
<dbReference type="Gramene" id="OGLUM02G39280.1">
    <property type="protein sequence ID" value="OGLUM02G39280.1"/>
    <property type="gene ID" value="OGLUM02G39280"/>
</dbReference>
<dbReference type="GO" id="GO:0005789">
    <property type="term" value="C:endoplasmic reticulum membrane"/>
    <property type="evidence" value="ECO:0007669"/>
    <property type="project" value="UniProtKB-SubCell"/>
</dbReference>
<dbReference type="PANTHER" id="PTHR13466">
    <property type="entry name" value="TEX2 PROTEIN-RELATED"/>
    <property type="match status" value="1"/>
</dbReference>
<keyword evidence="12" id="KW-1185">Reference proteome</keyword>
<dbReference type="CDD" id="cd21675">
    <property type="entry name" value="SMP_TEX2"/>
    <property type="match status" value="1"/>
</dbReference>
<feature type="compositionally biased region" description="Basic and acidic residues" evidence="9">
    <location>
        <begin position="604"/>
        <end position="615"/>
    </location>
</feature>
<evidence type="ECO:0000256" key="3">
    <source>
        <dbReference type="ARBA" id="ARBA00022692"/>
    </source>
</evidence>
<dbReference type="Proteomes" id="UP000026961">
    <property type="component" value="Chromosome 2"/>
</dbReference>
<feature type="compositionally biased region" description="Polar residues" evidence="9">
    <location>
        <begin position="616"/>
        <end position="628"/>
    </location>
</feature>
<dbReference type="GO" id="GO:0008289">
    <property type="term" value="F:lipid binding"/>
    <property type="evidence" value="ECO:0007669"/>
    <property type="project" value="UniProtKB-KW"/>
</dbReference>
<dbReference type="InterPro" id="IPR057080">
    <property type="entry name" value="PH_SMPa"/>
</dbReference>
<evidence type="ECO:0000259" key="10">
    <source>
        <dbReference type="PROSITE" id="PS51847"/>
    </source>
</evidence>
<feature type="compositionally biased region" description="Basic and acidic residues" evidence="9">
    <location>
        <begin position="732"/>
        <end position="766"/>
    </location>
</feature>
<feature type="domain" description="SMP-LTD" evidence="10">
    <location>
        <begin position="302"/>
        <end position="566"/>
    </location>
</feature>
<keyword evidence="2" id="KW-0813">Transport</keyword>
<feature type="compositionally biased region" description="Basic and acidic residues" evidence="9">
    <location>
        <begin position="689"/>
        <end position="699"/>
    </location>
</feature>
<evidence type="ECO:0000256" key="4">
    <source>
        <dbReference type="ARBA" id="ARBA00022824"/>
    </source>
</evidence>
<keyword evidence="6" id="KW-0445">Lipid transport</keyword>
<feature type="region of interest" description="Disordered" evidence="9">
    <location>
        <begin position="437"/>
        <end position="461"/>
    </location>
</feature>
<organism evidence="11">
    <name type="scientific">Oryza glumipatula</name>
    <dbReference type="NCBI Taxonomy" id="40148"/>
    <lineage>
        <taxon>Eukaryota</taxon>
        <taxon>Viridiplantae</taxon>
        <taxon>Streptophyta</taxon>
        <taxon>Embryophyta</taxon>
        <taxon>Tracheophyta</taxon>
        <taxon>Spermatophyta</taxon>
        <taxon>Magnoliopsida</taxon>
        <taxon>Liliopsida</taxon>
        <taxon>Poales</taxon>
        <taxon>Poaceae</taxon>
        <taxon>BOP clade</taxon>
        <taxon>Oryzoideae</taxon>
        <taxon>Oryzeae</taxon>
        <taxon>Oryzinae</taxon>
        <taxon>Oryza</taxon>
    </lineage>
</organism>
<comment type="subcellular location">
    <subcellularLocation>
        <location evidence="1">Endoplasmic reticulum membrane</location>
    </subcellularLocation>
</comment>
<keyword evidence="4" id="KW-0256">Endoplasmic reticulum</keyword>
<evidence type="ECO:0000256" key="6">
    <source>
        <dbReference type="ARBA" id="ARBA00023055"/>
    </source>
</evidence>
<dbReference type="eggNOG" id="KOG2238">
    <property type="taxonomic scope" value="Eukaryota"/>
</dbReference>
<evidence type="ECO:0000256" key="2">
    <source>
        <dbReference type="ARBA" id="ARBA00022448"/>
    </source>
</evidence>
<evidence type="ECO:0000256" key="5">
    <source>
        <dbReference type="ARBA" id="ARBA00022989"/>
    </source>
</evidence>
<evidence type="ECO:0000313" key="11">
    <source>
        <dbReference type="EnsemblPlants" id="OGLUM02G39280.1"/>
    </source>
</evidence>
<sequence>MALAFLLGFLLGLLALAALEAAALLWLVRRLRRRDSAPQPAPDADELPGERPFPYEKQGFLWILEPEKTPKASNERSSIGGPKETKEKKNIVEVFPAKRSAKIKGRSLILSGPDGFHTTIKLLNCTVFAVSASSMPSRKWAKRYPIKLESKEYQIYNGSKACYLYAETSWEKESWCKALRFLKPTVFSSEDHEIMDRAIKTDGSSKVRLFLKKLAKKASTKVPLEGKTSSGSSTQGERKILDKLRSYQGTPFIEGLMGSQDDKSNSSSSQDTVKPSPTSPALGQIGQPSAFPDVNADDRIADEGTLCWNLLSSRLFFDAKMSDEIHKAIKARIQRTLSSMRTPPYVGDITLADFSLGKLPPYVHAMRVLPLDLNELWAFEVDFEYSSGILLHIETRLEVQEPELQKDIMKSNFGTDSNGEVESDLLESIEQYGNQFRDSQNSVSSVEEKGEPDGSQPKSTGWTSAYISGWKNIMHSIADHVSQVPLSLAIKISSVRGVLRVHVKPPPSDQLWYGFTSMPDLEWDIESSIGDRKITNSHIGSLIGNRFKASLRDSLVLPNCESISIPFMLAEKDDWVPLKDAPFIWLNREPTETRSHAAAVTPTRPDEVILKDDASNKTVAPSLPNSSARSEETLKTAASIDEPTQVPVAAADASHEPRKSPLAPAGEASSPSSPDTIDELRKPLLITEKIQEEDSESKVESPSPLYTSLRGIVPAGEQSGDESKRKGGRRARMMDFGKKMGDKLEEKRRHIEEKGRNIVEKMRENARTNSFDRSMTSSSHSNSQSQ</sequence>
<dbReference type="PANTHER" id="PTHR13466:SF0">
    <property type="entry name" value="SMP-LTD DOMAIN-CONTAINING PROTEIN"/>
    <property type="match status" value="1"/>
</dbReference>
<keyword evidence="3" id="KW-0812">Transmembrane</keyword>
<evidence type="ECO:0000256" key="8">
    <source>
        <dbReference type="ARBA" id="ARBA00023136"/>
    </source>
</evidence>